<dbReference type="EMBL" id="JBHSJJ010000001">
    <property type="protein sequence ID" value="MFC4870377.1"/>
    <property type="molecule type" value="Genomic_DNA"/>
</dbReference>
<evidence type="ECO:0000313" key="2">
    <source>
        <dbReference type="Proteomes" id="UP001595818"/>
    </source>
</evidence>
<gene>
    <name evidence="1" type="ORF">ACFPFU_01680</name>
</gene>
<protein>
    <submittedName>
        <fullName evidence="1">HEAT repeat domain-containing protein</fullName>
    </submittedName>
</protein>
<dbReference type="InterPro" id="IPR011989">
    <property type="entry name" value="ARM-like"/>
</dbReference>
<dbReference type="SUPFAM" id="SSF48371">
    <property type="entry name" value="ARM repeat"/>
    <property type="match status" value="1"/>
</dbReference>
<evidence type="ECO:0000313" key="1">
    <source>
        <dbReference type="EMBL" id="MFC4870377.1"/>
    </source>
</evidence>
<accession>A0ABV9SVR3</accession>
<organism evidence="1 2">
    <name type="scientific">Negadavirga shengliensis</name>
    <dbReference type="NCBI Taxonomy" id="1389218"/>
    <lineage>
        <taxon>Bacteria</taxon>
        <taxon>Pseudomonadati</taxon>
        <taxon>Bacteroidota</taxon>
        <taxon>Cytophagia</taxon>
        <taxon>Cytophagales</taxon>
        <taxon>Cyclobacteriaceae</taxon>
        <taxon>Negadavirga</taxon>
    </lineage>
</organism>
<name>A0ABV9SVR3_9BACT</name>
<comment type="caution">
    <text evidence="1">The sequence shown here is derived from an EMBL/GenBank/DDBJ whole genome shotgun (WGS) entry which is preliminary data.</text>
</comment>
<sequence>MGFYDLSKNERQQAVEAIKAALCEDLVEDSSLTSTITYFSDPDTYVRKAAYLSLSKLYFAFPKYRDTILKRLDGLMVHADFRIRQTVINTAGEIGKKDFGSVMPIFDKGLLDGHHSPRNAVVGSIKKMGEVNPAPVLKWARSYLHHQDKEIRREICHGIELRGRKHPEDILPLLKELQHDKTARVRNTLVHVIGQIAYKKGCLQKVLDHLRSWENQDLVEAALEEIIDVHERYKTFAAMSQDEARKFIATVFG</sequence>
<dbReference type="InterPro" id="IPR016024">
    <property type="entry name" value="ARM-type_fold"/>
</dbReference>
<keyword evidence="2" id="KW-1185">Reference proteome</keyword>
<dbReference type="Proteomes" id="UP001595818">
    <property type="component" value="Unassembled WGS sequence"/>
</dbReference>
<reference evidence="2" key="1">
    <citation type="journal article" date="2019" name="Int. J. Syst. Evol. Microbiol.">
        <title>The Global Catalogue of Microorganisms (GCM) 10K type strain sequencing project: providing services to taxonomists for standard genome sequencing and annotation.</title>
        <authorList>
            <consortium name="The Broad Institute Genomics Platform"/>
            <consortium name="The Broad Institute Genome Sequencing Center for Infectious Disease"/>
            <person name="Wu L."/>
            <person name="Ma J."/>
        </authorList>
    </citation>
    <scope>NUCLEOTIDE SEQUENCE [LARGE SCALE GENOMIC DNA]</scope>
    <source>
        <strain evidence="2">CGMCC 4.7466</strain>
    </source>
</reference>
<proteinExistence type="predicted"/>
<dbReference type="Gene3D" id="1.25.10.10">
    <property type="entry name" value="Leucine-rich Repeat Variant"/>
    <property type="match status" value="1"/>
</dbReference>
<dbReference type="RefSeq" id="WP_377060859.1">
    <property type="nucleotide sequence ID" value="NZ_JBHSJJ010000001.1"/>
</dbReference>